<organism evidence="1 2">
    <name type="scientific">Granulicella aggregans</name>
    <dbReference type="NCBI Taxonomy" id="474949"/>
    <lineage>
        <taxon>Bacteria</taxon>
        <taxon>Pseudomonadati</taxon>
        <taxon>Acidobacteriota</taxon>
        <taxon>Terriglobia</taxon>
        <taxon>Terriglobales</taxon>
        <taxon>Acidobacteriaceae</taxon>
        <taxon>Granulicella</taxon>
    </lineage>
</organism>
<proteinExistence type="predicted"/>
<keyword evidence="2" id="KW-1185">Reference proteome</keyword>
<reference evidence="1 2" key="1">
    <citation type="submission" date="2020-08" db="EMBL/GenBank/DDBJ databases">
        <title>Genomic Encyclopedia of Type Strains, Phase IV (KMG-V): Genome sequencing to study the core and pangenomes of soil and plant-associated prokaryotes.</title>
        <authorList>
            <person name="Whitman W."/>
        </authorList>
    </citation>
    <scope>NUCLEOTIDE SEQUENCE [LARGE SCALE GENOMIC DNA]</scope>
    <source>
        <strain evidence="1 2">M8UP14</strain>
    </source>
</reference>
<accession>A0A7W8E5W5</accession>
<gene>
    <name evidence="1" type="ORF">HDF16_005324</name>
</gene>
<dbReference type="EMBL" id="JACHIP010000015">
    <property type="protein sequence ID" value="MBB5060588.1"/>
    <property type="molecule type" value="Genomic_DNA"/>
</dbReference>
<protein>
    <submittedName>
        <fullName evidence="1">Uncharacterized protein</fullName>
    </submittedName>
</protein>
<dbReference type="Proteomes" id="UP000540989">
    <property type="component" value="Unassembled WGS sequence"/>
</dbReference>
<evidence type="ECO:0000313" key="2">
    <source>
        <dbReference type="Proteomes" id="UP000540989"/>
    </source>
</evidence>
<dbReference type="AlphaFoldDB" id="A0A7W8E5W5"/>
<comment type="caution">
    <text evidence="1">The sequence shown here is derived from an EMBL/GenBank/DDBJ whole genome shotgun (WGS) entry which is preliminary data.</text>
</comment>
<name>A0A7W8E5W5_9BACT</name>
<sequence length="79" mass="9002">MVAIYGVSCKVCDEFISLGQSEKRLHLSTFQLAPTEPILCLHCGSFYVYKEWELIDARRSPLSDRSNADFYPASSQLLR</sequence>
<evidence type="ECO:0000313" key="1">
    <source>
        <dbReference type="EMBL" id="MBB5060588.1"/>
    </source>
</evidence>